<evidence type="ECO:0000259" key="3">
    <source>
        <dbReference type="PROSITE" id="PS50102"/>
    </source>
</evidence>
<feature type="non-terminal residue" evidence="4">
    <location>
        <position position="1"/>
    </location>
</feature>
<dbReference type="GO" id="GO:0003723">
    <property type="term" value="F:RNA binding"/>
    <property type="evidence" value="ECO:0007669"/>
    <property type="project" value="UniProtKB-UniRule"/>
</dbReference>
<name>G2J632_DROME</name>
<evidence type="ECO:0000313" key="4">
    <source>
        <dbReference type="EMBL" id="AEO46466.1"/>
    </source>
</evidence>
<dbReference type="InterPro" id="IPR000504">
    <property type="entry name" value="RRM_dom"/>
</dbReference>
<feature type="domain" description="RRM" evidence="3">
    <location>
        <begin position="61"/>
        <end position="152"/>
    </location>
</feature>
<dbReference type="PROSITE" id="PS50102">
    <property type="entry name" value="RRM"/>
    <property type="match status" value="1"/>
</dbReference>
<dbReference type="ExpressionAtlas" id="G2J632">
    <property type="expression patterns" value="baseline and differential"/>
</dbReference>
<keyword evidence="1 2" id="KW-0694">RNA-binding</keyword>
<dbReference type="AlphaFoldDB" id="G2J632"/>
<dbReference type="Bgee" id="FBgn0052364">
    <property type="expression patterns" value="Expressed in spermatocyte in testis and 48 other cell types or tissues"/>
</dbReference>
<accession>G2J632</accession>
<dbReference type="SUPFAM" id="SSF54928">
    <property type="entry name" value="RNA-binding domain, RBD"/>
    <property type="match status" value="1"/>
</dbReference>
<protein>
    <submittedName>
        <fullName evidence="4">RE48233p1</fullName>
    </submittedName>
</protein>
<dbReference type="EMBL" id="BT128889">
    <property type="protein sequence ID" value="AEO46466.1"/>
    <property type="molecule type" value="mRNA"/>
</dbReference>
<sequence length="254" mass="30151">ILAFFFFFDARVYAVYFFFFAIFKMDFESKYCTSQVNGTITITTRKVLDENLKSLLDEGKGELFLSCIPRNHSCSPRWIVEVASELGEVYIMRYKIDFSGNSRGYAYLQYINVDLKESAMQYLPMRFRQLCMCLRVEPSTNNRELVLKNVESSLRPWQVYQEMLKIHPFTIVRVYEYQLDQFFYIFEYRNNDSAASAHQRVRNSIRKFGEHAHISWLTAENILSRASGSFCFQREVSQNRTRRVPPRQKGCFKF</sequence>
<dbReference type="VEuPathDB" id="VectorBase:FBgn0052364"/>
<evidence type="ECO:0000256" key="1">
    <source>
        <dbReference type="ARBA" id="ARBA00022884"/>
    </source>
</evidence>
<evidence type="ECO:0000256" key="2">
    <source>
        <dbReference type="PROSITE-ProRule" id="PRU00176"/>
    </source>
</evidence>
<dbReference type="InterPro" id="IPR035979">
    <property type="entry name" value="RBD_domain_sf"/>
</dbReference>
<gene>
    <name evidence="4" type="primary">CG32364-RA</name>
</gene>
<organism evidence="4">
    <name type="scientific">Drosophila melanogaster</name>
    <name type="common">Fruit fly</name>
    <dbReference type="NCBI Taxonomy" id="7227"/>
    <lineage>
        <taxon>Eukaryota</taxon>
        <taxon>Metazoa</taxon>
        <taxon>Ecdysozoa</taxon>
        <taxon>Arthropoda</taxon>
        <taxon>Hexapoda</taxon>
        <taxon>Insecta</taxon>
        <taxon>Pterygota</taxon>
        <taxon>Neoptera</taxon>
        <taxon>Endopterygota</taxon>
        <taxon>Diptera</taxon>
        <taxon>Brachycera</taxon>
        <taxon>Muscomorpha</taxon>
        <taxon>Ephydroidea</taxon>
        <taxon>Drosophilidae</taxon>
        <taxon>Drosophila</taxon>
        <taxon>Sophophora</taxon>
    </lineage>
</organism>
<proteinExistence type="evidence at transcript level"/>
<dbReference type="HOGENOM" id="CLU_078619_0_0_1"/>
<dbReference type="OrthoDB" id="3800936at2759"/>
<reference evidence="4" key="1">
    <citation type="submission" date="2011-09" db="EMBL/GenBank/DDBJ databases">
        <authorList>
            <person name="Carlson J."/>
            <person name="Booth B."/>
            <person name="Frise E."/>
            <person name="Park S."/>
            <person name="Wan K."/>
            <person name="Yu C."/>
            <person name="Celniker S."/>
        </authorList>
    </citation>
    <scope>NUCLEOTIDE SEQUENCE</scope>
    <source>
        <strain evidence="4">Berkeley</strain>
    </source>
</reference>